<dbReference type="GeneID" id="33554000"/>
<protein>
    <submittedName>
        <fullName evidence="1">Uncharacterized protein</fullName>
    </submittedName>
</protein>
<organism evidence="1 2">
    <name type="scientific">Kockovaella imperatae</name>
    <dbReference type="NCBI Taxonomy" id="4999"/>
    <lineage>
        <taxon>Eukaryota</taxon>
        <taxon>Fungi</taxon>
        <taxon>Dikarya</taxon>
        <taxon>Basidiomycota</taxon>
        <taxon>Agaricomycotina</taxon>
        <taxon>Tremellomycetes</taxon>
        <taxon>Tremellales</taxon>
        <taxon>Cuniculitremaceae</taxon>
        <taxon>Kockovaella</taxon>
    </lineage>
</organism>
<proteinExistence type="predicted"/>
<evidence type="ECO:0000313" key="1">
    <source>
        <dbReference type="EMBL" id="ORX33702.1"/>
    </source>
</evidence>
<name>A0A1Y1U6T0_9TREE</name>
<dbReference type="RefSeq" id="XP_021868012.1">
    <property type="nucleotide sequence ID" value="XM_022012192.1"/>
</dbReference>
<sequence>MHAGHKFNCFESFVCHYTDPVVRKLVEHKEEWTNEHTRQQCYIMGKPDLTIGIGYSFHAKRPRRSDFRVDIKLDGQLVYRRLVKEHYHRLRAVDRILRRGSPHMASFAITIEETDLIEHRYRLMTPDSDDGNDVERVDDDDLEFGTITIEVYRGHVDRENPLRESLACHFTGQSLKHDTPIPDTMRDMALRISSL</sequence>
<dbReference type="AlphaFoldDB" id="A0A1Y1U6T0"/>
<keyword evidence="2" id="KW-1185">Reference proteome</keyword>
<evidence type="ECO:0000313" key="2">
    <source>
        <dbReference type="Proteomes" id="UP000193218"/>
    </source>
</evidence>
<dbReference type="Proteomes" id="UP000193218">
    <property type="component" value="Unassembled WGS sequence"/>
</dbReference>
<dbReference type="InParanoid" id="A0A1Y1U6T0"/>
<reference evidence="1 2" key="1">
    <citation type="submission" date="2017-03" db="EMBL/GenBank/DDBJ databases">
        <title>Widespread Adenine N6-methylation of Active Genes in Fungi.</title>
        <authorList>
            <consortium name="DOE Joint Genome Institute"/>
            <person name="Mondo S.J."/>
            <person name="Dannebaum R.O."/>
            <person name="Kuo R.C."/>
            <person name="Louie K.B."/>
            <person name="Bewick A.J."/>
            <person name="Labutti K."/>
            <person name="Haridas S."/>
            <person name="Kuo A."/>
            <person name="Salamov A."/>
            <person name="Ahrendt S.R."/>
            <person name="Lau R."/>
            <person name="Bowen B.P."/>
            <person name="Lipzen A."/>
            <person name="Sullivan W."/>
            <person name="Andreopoulos W.B."/>
            <person name="Clum A."/>
            <person name="Lindquist E."/>
            <person name="Daum C."/>
            <person name="Northen T.R."/>
            <person name="Ramamoorthy G."/>
            <person name="Schmitz R.J."/>
            <person name="Gryganskyi A."/>
            <person name="Culley D."/>
            <person name="Magnuson J."/>
            <person name="James T.Y."/>
            <person name="O'Malley M.A."/>
            <person name="Stajich J.E."/>
            <person name="Spatafora J.W."/>
            <person name="Visel A."/>
            <person name="Grigoriev I.V."/>
        </authorList>
    </citation>
    <scope>NUCLEOTIDE SEQUENCE [LARGE SCALE GENOMIC DNA]</scope>
    <source>
        <strain evidence="1 2">NRRL Y-17943</strain>
    </source>
</reference>
<accession>A0A1Y1U6T0</accession>
<comment type="caution">
    <text evidence="1">The sequence shown here is derived from an EMBL/GenBank/DDBJ whole genome shotgun (WGS) entry which is preliminary data.</text>
</comment>
<dbReference type="EMBL" id="NBSH01000018">
    <property type="protein sequence ID" value="ORX33702.1"/>
    <property type="molecule type" value="Genomic_DNA"/>
</dbReference>
<gene>
    <name evidence="1" type="ORF">BD324DRAFT_213287</name>
</gene>